<keyword evidence="4 10" id="KW-0812">Transmembrane</keyword>
<dbReference type="SFLD" id="SFLDS00052">
    <property type="entry name" value="Ferric_Reductase_Domain"/>
    <property type="match status" value="1"/>
</dbReference>
<dbReference type="PROSITE" id="PS51384">
    <property type="entry name" value="FAD_FR"/>
    <property type="match status" value="1"/>
</dbReference>
<feature type="transmembrane region" description="Helical" evidence="10">
    <location>
        <begin position="48"/>
        <end position="70"/>
    </location>
</feature>
<dbReference type="Gene3D" id="3.40.50.80">
    <property type="entry name" value="Nucleotide-binding domain of ferredoxin-NADP reductase (FNR) module"/>
    <property type="match status" value="1"/>
</dbReference>
<feature type="transmembrane region" description="Helical" evidence="10">
    <location>
        <begin position="167"/>
        <end position="184"/>
    </location>
</feature>
<evidence type="ECO:0000256" key="2">
    <source>
        <dbReference type="ARBA" id="ARBA00006278"/>
    </source>
</evidence>
<feature type="transmembrane region" description="Helical" evidence="10">
    <location>
        <begin position="205"/>
        <end position="223"/>
    </location>
</feature>
<feature type="transmembrane region" description="Helical" evidence="10">
    <location>
        <begin position="132"/>
        <end position="152"/>
    </location>
</feature>
<dbReference type="EMBL" id="CAWUHB010000010">
    <property type="protein sequence ID" value="CAK7215441.1"/>
    <property type="molecule type" value="Genomic_DNA"/>
</dbReference>
<keyword evidence="9 10" id="KW-0472">Membrane</keyword>
<keyword evidence="8" id="KW-0406">Ion transport</keyword>
<dbReference type="SUPFAM" id="SSF52343">
    <property type="entry name" value="Ferredoxin reductase-like, C-terminal NADP-linked domain"/>
    <property type="match status" value="1"/>
</dbReference>
<evidence type="ECO:0000256" key="8">
    <source>
        <dbReference type="ARBA" id="ARBA00023065"/>
    </source>
</evidence>
<proteinExistence type="inferred from homology"/>
<evidence type="ECO:0000256" key="3">
    <source>
        <dbReference type="ARBA" id="ARBA00022448"/>
    </source>
</evidence>
<dbReference type="Pfam" id="PF08030">
    <property type="entry name" value="NAD_binding_6"/>
    <property type="match status" value="1"/>
</dbReference>
<protein>
    <recommendedName>
        <fullName evidence="11">FAD-binding FR-type domain-containing protein</fullName>
    </recommendedName>
</protein>
<dbReference type="InterPro" id="IPR039261">
    <property type="entry name" value="FNR_nucleotide-bd"/>
</dbReference>
<organism evidence="12 13">
    <name type="scientific">Sporothrix curviconia</name>
    <dbReference type="NCBI Taxonomy" id="1260050"/>
    <lineage>
        <taxon>Eukaryota</taxon>
        <taxon>Fungi</taxon>
        <taxon>Dikarya</taxon>
        <taxon>Ascomycota</taxon>
        <taxon>Pezizomycotina</taxon>
        <taxon>Sordariomycetes</taxon>
        <taxon>Sordariomycetidae</taxon>
        <taxon>Ophiostomatales</taxon>
        <taxon>Ophiostomataceae</taxon>
        <taxon>Sporothrix</taxon>
    </lineage>
</organism>
<evidence type="ECO:0000313" key="13">
    <source>
        <dbReference type="Proteomes" id="UP001642405"/>
    </source>
</evidence>
<reference evidence="12 13" key="1">
    <citation type="submission" date="2024-01" db="EMBL/GenBank/DDBJ databases">
        <authorList>
            <person name="Allen C."/>
            <person name="Tagirdzhanova G."/>
        </authorList>
    </citation>
    <scope>NUCLEOTIDE SEQUENCE [LARGE SCALE GENOMIC DNA]</scope>
</reference>
<dbReference type="InterPro" id="IPR017927">
    <property type="entry name" value="FAD-bd_FR_type"/>
</dbReference>
<name>A0ABP0B7D3_9PEZI</name>
<feature type="transmembrane region" description="Helical" evidence="10">
    <location>
        <begin position="243"/>
        <end position="263"/>
    </location>
</feature>
<comment type="similarity">
    <text evidence="2">Belongs to the ferric reductase (FRE) family.</text>
</comment>
<comment type="caution">
    <text evidence="12">The sequence shown here is derived from an EMBL/GenBank/DDBJ whole genome shotgun (WGS) entry which is preliminary data.</text>
</comment>
<dbReference type="Proteomes" id="UP001642405">
    <property type="component" value="Unassembled WGS sequence"/>
</dbReference>
<feature type="domain" description="FAD-binding FR-type" evidence="11">
    <location>
        <begin position="311"/>
        <end position="449"/>
    </location>
</feature>
<dbReference type="InterPro" id="IPR051410">
    <property type="entry name" value="Ferric/Cupric_Reductase"/>
</dbReference>
<dbReference type="InterPro" id="IPR013121">
    <property type="entry name" value="Fe_red_NAD-bd_6"/>
</dbReference>
<keyword evidence="6 10" id="KW-1133">Transmembrane helix</keyword>
<keyword evidence="7" id="KW-0560">Oxidoreductase</keyword>
<evidence type="ECO:0000256" key="4">
    <source>
        <dbReference type="ARBA" id="ARBA00022692"/>
    </source>
</evidence>
<dbReference type="PANTHER" id="PTHR32361">
    <property type="entry name" value="FERRIC/CUPRIC REDUCTASE TRANSMEMBRANE COMPONENT"/>
    <property type="match status" value="1"/>
</dbReference>
<accession>A0ABP0B7D3</accession>
<dbReference type="Pfam" id="PF08022">
    <property type="entry name" value="FAD_binding_8"/>
    <property type="match status" value="1"/>
</dbReference>
<gene>
    <name evidence="12" type="ORF">SCUCBS95973_002473</name>
</gene>
<evidence type="ECO:0000256" key="6">
    <source>
        <dbReference type="ARBA" id="ARBA00022989"/>
    </source>
</evidence>
<evidence type="ECO:0000256" key="5">
    <source>
        <dbReference type="ARBA" id="ARBA00022982"/>
    </source>
</evidence>
<dbReference type="CDD" id="cd06186">
    <property type="entry name" value="NOX_Duox_like_FAD_NADP"/>
    <property type="match status" value="1"/>
</dbReference>
<evidence type="ECO:0000256" key="9">
    <source>
        <dbReference type="ARBA" id="ARBA00023136"/>
    </source>
</evidence>
<evidence type="ECO:0000259" key="11">
    <source>
        <dbReference type="PROSITE" id="PS51384"/>
    </source>
</evidence>
<evidence type="ECO:0000256" key="1">
    <source>
        <dbReference type="ARBA" id="ARBA00004141"/>
    </source>
</evidence>
<evidence type="ECO:0000256" key="7">
    <source>
        <dbReference type="ARBA" id="ARBA00023002"/>
    </source>
</evidence>
<sequence length="602" mass="67217">MSSSNATAVNGTAAATNTTGAATTQNATTTAASAAFNPALENELLAKYLLLIIGSVASAMFIYRLTYALLRYVRTVTSLQNDTQRFYAREDAQMSWLKRNIAYAPVIHKRHNREIQMSSAINVGTLPSRLQLFFIAGYFATNVAFCLIDIQYHSNFSTAAAQLRNRSGVLAVVNMVPLFLLAGRNNPLIPLLGMSFDTFNLLHRWFGRIAILEALMHTLAFLIPVAAAKNWATAFEVALEIRYMMFGFIAIIAFLVIGIQAMSPLRHAFYETFKIVHIMVAAVAVMGVWYHLKLKDLPQIVYLYAVVVLWAFDRLARVLRVMYHNVGHGGTKTLVEALPGNACRVTVMMARSWYFKPGQHAYLYFPSVGLWQSHPFSVAWSEEAESLDSEKLAMNRQDVLAMRKTSMSFVIRGRTGMTAKLYKKAVESPDGRYITNCLVEGPYGGLHQMHSYGTVMLFAGGVGVTQAVPHVRDLVVGYANGTVAARKIVLVWIIQSPEHLEWIRPWMTEILAMDKRRDVLRIMLFVSRPRSTKEIHSPSATVQMFPGRPNIDTLLGIEMENQVGTLGVSVCGPGALSDEVRRAVRQRQYHGSIEFVEEAFSW</sequence>
<dbReference type="InterPro" id="IPR013130">
    <property type="entry name" value="Fe3_Rdtase_TM_dom"/>
</dbReference>
<dbReference type="InterPro" id="IPR013112">
    <property type="entry name" value="FAD-bd_8"/>
</dbReference>
<keyword evidence="13" id="KW-1185">Reference proteome</keyword>
<feature type="transmembrane region" description="Helical" evidence="10">
    <location>
        <begin position="298"/>
        <end position="316"/>
    </location>
</feature>
<evidence type="ECO:0000313" key="12">
    <source>
        <dbReference type="EMBL" id="CAK7215441.1"/>
    </source>
</evidence>
<keyword evidence="5" id="KW-0249">Electron transport</keyword>
<dbReference type="Pfam" id="PF01794">
    <property type="entry name" value="Ferric_reduct"/>
    <property type="match status" value="1"/>
</dbReference>
<keyword evidence="3" id="KW-0813">Transport</keyword>
<dbReference type="SFLD" id="SFLDG01168">
    <property type="entry name" value="Ferric_reductase_subgroup_(FRE"/>
    <property type="match status" value="1"/>
</dbReference>
<evidence type="ECO:0000256" key="10">
    <source>
        <dbReference type="SAM" id="Phobius"/>
    </source>
</evidence>
<dbReference type="PANTHER" id="PTHR32361:SF24">
    <property type="entry name" value="REDUCTASE, PUTATIVE (AFU_ORTHOLOGUE AFUA_3G10820)-RELATED"/>
    <property type="match status" value="1"/>
</dbReference>
<feature type="transmembrane region" description="Helical" evidence="10">
    <location>
        <begin position="275"/>
        <end position="292"/>
    </location>
</feature>
<comment type="subcellular location">
    <subcellularLocation>
        <location evidence="1">Membrane</location>
        <topology evidence="1">Multi-pass membrane protein</topology>
    </subcellularLocation>
</comment>